<dbReference type="eggNOG" id="COG0730">
    <property type="taxonomic scope" value="Bacteria"/>
</dbReference>
<evidence type="ECO:0000256" key="4">
    <source>
        <dbReference type="ARBA" id="ARBA00022989"/>
    </source>
</evidence>
<dbReference type="AlphaFoldDB" id="X7E135"/>
<dbReference type="GO" id="GO:0005886">
    <property type="term" value="C:plasma membrane"/>
    <property type="evidence" value="ECO:0007669"/>
    <property type="project" value="UniProtKB-SubCell"/>
</dbReference>
<dbReference type="PATRIC" id="fig|1122207.3.peg.3005"/>
<dbReference type="STRING" id="1122207.MUS1_06970"/>
<feature type="transmembrane region" description="Helical" evidence="6">
    <location>
        <begin position="179"/>
        <end position="201"/>
    </location>
</feature>
<dbReference type="PANTHER" id="PTHR43701">
    <property type="entry name" value="MEMBRANE TRANSPORTER PROTEIN MJ0441-RELATED"/>
    <property type="match status" value="1"/>
</dbReference>
<evidence type="ECO:0000256" key="3">
    <source>
        <dbReference type="ARBA" id="ARBA00022692"/>
    </source>
</evidence>
<accession>X7E135</accession>
<organism evidence="7 8">
    <name type="scientific">Marinomonas ushuaiensis DSM 15871</name>
    <dbReference type="NCBI Taxonomy" id="1122207"/>
    <lineage>
        <taxon>Bacteria</taxon>
        <taxon>Pseudomonadati</taxon>
        <taxon>Pseudomonadota</taxon>
        <taxon>Gammaproteobacteria</taxon>
        <taxon>Oceanospirillales</taxon>
        <taxon>Oceanospirillaceae</taxon>
        <taxon>Marinomonas</taxon>
    </lineage>
</organism>
<reference evidence="7 8" key="1">
    <citation type="submission" date="2014-01" db="EMBL/GenBank/DDBJ databases">
        <title>Marinomonas ushuaiensis DSM 15871 Genome Sequencing.</title>
        <authorList>
            <person name="Lai Q."/>
            <person name="Shao Z.S."/>
        </authorList>
    </citation>
    <scope>NUCLEOTIDE SEQUENCE [LARGE SCALE GENOMIC DNA]</scope>
    <source>
        <strain evidence="7 8">DSM 15871</strain>
    </source>
</reference>
<feature type="transmembrane region" description="Helical" evidence="6">
    <location>
        <begin position="208"/>
        <end position="228"/>
    </location>
</feature>
<feature type="transmembrane region" description="Helical" evidence="6">
    <location>
        <begin position="234"/>
        <end position="252"/>
    </location>
</feature>
<protein>
    <recommendedName>
        <fullName evidence="6">Probable membrane transporter protein</fullName>
    </recommendedName>
</protein>
<dbReference type="OrthoDB" id="5189995at2"/>
<keyword evidence="4 6" id="KW-1133">Transmembrane helix</keyword>
<dbReference type="RefSeq" id="WP_036163806.1">
    <property type="nucleotide sequence ID" value="NZ_JAMB01000019.1"/>
</dbReference>
<keyword evidence="5 6" id="KW-0472">Membrane</keyword>
<proteinExistence type="inferred from homology"/>
<dbReference type="EMBL" id="JAMB01000019">
    <property type="protein sequence ID" value="ETX09570.1"/>
    <property type="molecule type" value="Genomic_DNA"/>
</dbReference>
<comment type="caution">
    <text evidence="7">The sequence shown here is derived from an EMBL/GenBank/DDBJ whole genome shotgun (WGS) entry which is preliminary data.</text>
</comment>
<feature type="transmembrane region" description="Helical" evidence="6">
    <location>
        <begin position="71"/>
        <end position="90"/>
    </location>
</feature>
<evidence type="ECO:0000256" key="5">
    <source>
        <dbReference type="ARBA" id="ARBA00023136"/>
    </source>
</evidence>
<evidence type="ECO:0000256" key="2">
    <source>
        <dbReference type="ARBA" id="ARBA00009142"/>
    </source>
</evidence>
<feature type="transmembrane region" description="Helical" evidence="6">
    <location>
        <begin position="5"/>
        <end position="25"/>
    </location>
</feature>
<dbReference type="Pfam" id="PF01925">
    <property type="entry name" value="TauE"/>
    <property type="match status" value="1"/>
</dbReference>
<dbReference type="Proteomes" id="UP000054058">
    <property type="component" value="Unassembled WGS sequence"/>
</dbReference>
<keyword evidence="8" id="KW-1185">Reference proteome</keyword>
<dbReference type="InterPro" id="IPR002781">
    <property type="entry name" value="TM_pro_TauE-like"/>
</dbReference>
<dbReference type="InterPro" id="IPR051598">
    <property type="entry name" value="TSUP/Inactive_protease-like"/>
</dbReference>
<evidence type="ECO:0000256" key="1">
    <source>
        <dbReference type="ARBA" id="ARBA00004141"/>
    </source>
</evidence>
<keyword evidence="6" id="KW-1003">Cell membrane</keyword>
<evidence type="ECO:0000313" key="7">
    <source>
        <dbReference type="EMBL" id="ETX09570.1"/>
    </source>
</evidence>
<keyword evidence="3 6" id="KW-0812">Transmembrane</keyword>
<sequence>MDFIWYIVAGAAVGLAVGITGVGGGSLMTPLLLLFGFPPHIAIGTDLMYAGIAKSTGVVMHAKRGNVNWKIVFAMAAGSIPASLVTVWALSQFHKPDHYQEILTGTLGVMLIVTAIVILFRNKLIKNLNVNIREDQGTKIIFFSGLILGVFVTLTSVGAGALGTAIMMILFPIMRAKNIVGTDLAHAVPLTLVAGTGHLFLGNVDYTLLAALLIGSIPTIYIGTRIASHVPNHILQPVLATALLAFGIKYLFF</sequence>
<name>X7E135_9GAMM</name>
<feature type="transmembrane region" description="Helical" evidence="6">
    <location>
        <begin position="31"/>
        <end position="50"/>
    </location>
</feature>
<feature type="transmembrane region" description="Helical" evidence="6">
    <location>
        <begin position="140"/>
        <end position="173"/>
    </location>
</feature>
<comment type="similarity">
    <text evidence="2 6">Belongs to the 4-toluene sulfonate uptake permease (TSUP) (TC 2.A.102) family.</text>
</comment>
<dbReference type="PANTHER" id="PTHR43701:SF2">
    <property type="entry name" value="MEMBRANE TRANSPORTER PROTEIN YJNA-RELATED"/>
    <property type="match status" value="1"/>
</dbReference>
<comment type="subcellular location">
    <subcellularLocation>
        <location evidence="6">Cell membrane</location>
        <topology evidence="6">Multi-pass membrane protein</topology>
    </subcellularLocation>
    <subcellularLocation>
        <location evidence="1">Membrane</location>
        <topology evidence="1">Multi-pass membrane protein</topology>
    </subcellularLocation>
</comment>
<gene>
    <name evidence="7" type="ORF">MUS1_06970</name>
</gene>
<evidence type="ECO:0000256" key="6">
    <source>
        <dbReference type="RuleBase" id="RU363041"/>
    </source>
</evidence>
<feature type="transmembrane region" description="Helical" evidence="6">
    <location>
        <begin position="102"/>
        <end position="120"/>
    </location>
</feature>
<evidence type="ECO:0000313" key="8">
    <source>
        <dbReference type="Proteomes" id="UP000054058"/>
    </source>
</evidence>